<dbReference type="Proteomes" id="UP000254260">
    <property type="component" value="Unassembled WGS sequence"/>
</dbReference>
<evidence type="ECO:0000313" key="2">
    <source>
        <dbReference type="EMBL" id="SUE95824.1"/>
    </source>
</evidence>
<dbReference type="AlphaFoldDB" id="A0A379PPQ3"/>
<dbReference type="OrthoDB" id="8478084at2"/>
<sequence>MSVVPEYEYEQEASVDTGVAEEQMRASLLEQMARQMGASVEPDQDDEDDQIESVLSLASRLTPVPERAEEEKGFDFSEEFQTKIAALCISDETFYRRTDGLVKPEYFEDKAEATLVHISKHYHERYGRLPPSIGDWKELINDAKTQKVIREDDIQDIIVAFKKLKKTPLNGREYAVDKVAEFAKNQAVKLAYMECMDLIAKGEFEKAEQRLNKAFKTGAKAVVEDADYWNGIDARTQYRRDVAAGVITPQGITTGLPKLDKMLYHKGWGRKELSVIMGGAKKGKSTGLLHFAIAASMAGFNVLYATLEVSAQIIMDRMDANVSGIDMGELNAKMNEVAHGVTDRAKMRKPGHLKIVEYPTGVLTCTELRRALEFYRAQGIIFDLIITDYADIMAPEMKTGNDISDSKQVWTGLRAIAFEENAAVLTATQTNRDGFKADVARAEHAAEDFNKIRIADLVLTINRSEDERKKGEARLFFAASRNQQGEFTLRIGQDLAKMRFMTGILDVT</sequence>
<dbReference type="GO" id="GO:0005524">
    <property type="term" value="F:ATP binding"/>
    <property type="evidence" value="ECO:0007669"/>
    <property type="project" value="InterPro"/>
</dbReference>
<evidence type="ECO:0000313" key="3">
    <source>
        <dbReference type="Proteomes" id="UP000254260"/>
    </source>
</evidence>
<dbReference type="PANTHER" id="PTHR30153:SF2">
    <property type="entry name" value="REPLICATIVE DNA HELICASE"/>
    <property type="match status" value="1"/>
</dbReference>
<dbReference type="PROSITE" id="PS51199">
    <property type="entry name" value="SF4_HELICASE"/>
    <property type="match status" value="1"/>
</dbReference>
<gene>
    <name evidence="2" type="ORF">NCTC10899_05065</name>
</gene>
<keyword evidence="2" id="KW-0067">ATP-binding</keyword>
<dbReference type="SUPFAM" id="SSF52540">
    <property type="entry name" value="P-loop containing nucleoside triphosphate hydrolases"/>
    <property type="match status" value="1"/>
</dbReference>
<dbReference type="Pfam" id="PF03796">
    <property type="entry name" value="DnaB_C"/>
    <property type="match status" value="1"/>
</dbReference>
<name>A0A379PPQ3_ECTME</name>
<dbReference type="GO" id="GO:0003678">
    <property type="term" value="F:DNA helicase activity"/>
    <property type="evidence" value="ECO:0007669"/>
    <property type="project" value="InterPro"/>
</dbReference>
<dbReference type="EMBL" id="UGUU01000002">
    <property type="protein sequence ID" value="SUE95824.1"/>
    <property type="molecule type" value="Genomic_DNA"/>
</dbReference>
<dbReference type="RefSeq" id="WP_115292682.1">
    <property type="nucleotide sequence ID" value="NZ_UGUU01000002.1"/>
</dbReference>
<evidence type="ECO:0000259" key="1">
    <source>
        <dbReference type="PROSITE" id="PS51199"/>
    </source>
</evidence>
<dbReference type="InterPro" id="IPR007694">
    <property type="entry name" value="DNA_helicase_DnaB-like_C"/>
</dbReference>
<feature type="domain" description="SF4 helicase" evidence="1">
    <location>
        <begin position="245"/>
        <end position="508"/>
    </location>
</feature>
<protein>
    <submittedName>
        <fullName evidence="2">Replicative DNA helicase</fullName>
    </submittedName>
</protein>
<dbReference type="GO" id="GO:0005829">
    <property type="term" value="C:cytosol"/>
    <property type="evidence" value="ECO:0007669"/>
    <property type="project" value="TreeGrafter"/>
</dbReference>
<dbReference type="PANTHER" id="PTHR30153">
    <property type="entry name" value="REPLICATIVE DNA HELICASE DNAB"/>
    <property type="match status" value="1"/>
</dbReference>
<dbReference type="Gene3D" id="3.40.50.300">
    <property type="entry name" value="P-loop containing nucleotide triphosphate hydrolases"/>
    <property type="match status" value="1"/>
</dbReference>
<reference evidence="2 3" key="1">
    <citation type="submission" date="2018-06" db="EMBL/GenBank/DDBJ databases">
        <authorList>
            <consortium name="Pathogen Informatics"/>
            <person name="Doyle S."/>
        </authorList>
    </citation>
    <scope>NUCLEOTIDE SEQUENCE [LARGE SCALE GENOMIC DNA]</scope>
    <source>
        <strain evidence="2 3">NCTC10899</strain>
    </source>
</reference>
<keyword evidence="2" id="KW-0378">Hydrolase</keyword>
<organism evidence="2 3">
    <name type="scientific">Ectopseudomonas mendocina</name>
    <name type="common">Pseudomonas mendocina</name>
    <dbReference type="NCBI Taxonomy" id="300"/>
    <lineage>
        <taxon>Bacteria</taxon>
        <taxon>Pseudomonadati</taxon>
        <taxon>Pseudomonadota</taxon>
        <taxon>Gammaproteobacteria</taxon>
        <taxon>Pseudomonadales</taxon>
        <taxon>Pseudomonadaceae</taxon>
        <taxon>Ectopseudomonas</taxon>
    </lineage>
</organism>
<keyword evidence="2" id="KW-0547">Nucleotide-binding</keyword>
<proteinExistence type="predicted"/>
<accession>A0A379PPQ3</accession>
<dbReference type="GO" id="GO:0006260">
    <property type="term" value="P:DNA replication"/>
    <property type="evidence" value="ECO:0007669"/>
    <property type="project" value="InterPro"/>
</dbReference>
<keyword evidence="2" id="KW-0347">Helicase</keyword>
<dbReference type="InterPro" id="IPR027417">
    <property type="entry name" value="P-loop_NTPase"/>
</dbReference>